<dbReference type="Pfam" id="PF03693">
    <property type="entry name" value="ParD_antitoxin"/>
    <property type="match status" value="1"/>
</dbReference>
<sequence length="84" mass="9160">MAISADLGAPLEEFVNQLVKSGRYNSKSEVLREGVRIIQEREMRLAALDAAIARGLADAEAGRVKPADEVFARLEAKYKAQTGE</sequence>
<name>A0A2P7S6R3_9HYPH</name>
<keyword evidence="4" id="KW-1185">Reference proteome</keyword>
<dbReference type="InterPro" id="IPR010985">
    <property type="entry name" value="Ribbon_hlx_hlx"/>
</dbReference>
<dbReference type="OrthoDB" id="9815501at2"/>
<dbReference type="InterPro" id="IPR022789">
    <property type="entry name" value="ParD"/>
</dbReference>
<dbReference type="EMBL" id="PXYL01000011">
    <property type="protein sequence ID" value="PSJ58159.1"/>
    <property type="molecule type" value="Genomic_DNA"/>
</dbReference>
<dbReference type="RefSeq" id="WP_106725789.1">
    <property type="nucleotide sequence ID" value="NZ_PXYL01000011.1"/>
</dbReference>
<dbReference type="NCBIfam" id="TIGR02606">
    <property type="entry name" value="antidote_CC2985"/>
    <property type="match status" value="1"/>
</dbReference>
<keyword evidence="2" id="KW-1277">Toxin-antitoxin system</keyword>
<dbReference type="Gene3D" id="6.10.10.120">
    <property type="entry name" value="Antitoxin ParD1-like"/>
    <property type="match status" value="1"/>
</dbReference>
<protein>
    <submittedName>
        <fullName evidence="3">Type II toxin-antitoxin system ParD family antitoxin</fullName>
    </submittedName>
</protein>
<gene>
    <name evidence="3" type="ORF">C7I85_20030</name>
</gene>
<dbReference type="AlphaFoldDB" id="A0A2P7S6R3"/>
<comment type="similarity">
    <text evidence="1">Belongs to the ParD antitoxin family.</text>
</comment>
<dbReference type="GO" id="GO:0006355">
    <property type="term" value="P:regulation of DNA-templated transcription"/>
    <property type="evidence" value="ECO:0007669"/>
    <property type="project" value="InterPro"/>
</dbReference>
<proteinExistence type="inferred from homology"/>
<evidence type="ECO:0000256" key="2">
    <source>
        <dbReference type="ARBA" id="ARBA00022649"/>
    </source>
</evidence>
<accession>A0A2P7S6R3</accession>
<dbReference type="InterPro" id="IPR038296">
    <property type="entry name" value="ParD_sf"/>
</dbReference>
<reference evidence="3 4" key="1">
    <citation type="submission" date="2018-03" db="EMBL/GenBank/DDBJ databases">
        <title>The draft genome of Mesorhizobium soli JCM 19897.</title>
        <authorList>
            <person name="Li L."/>
            <person name="Liu L."/>
            <person name="Liang L."/>
            <person name="Wang T."/>
            <person name="Zhang X."/>
        </authorList>
    </citation>
    <scope>NUCLEOTIDE SEQUENCE [LARGE SCALE GENOMIC DNA]</scope>
    <source>
        <strain evidence="3 4">JCM 19897</strain>
    </source>
</reference>
<dbReference type="PANTHER" id="PTHR36582:SF2">
    <property type="entry name" value="ANTITOXIN PARD"/>
    <property type="match status" value="1"/>
</dbReference>
<comment type="caution">
    <text evidence="3">The sequence shown here is derived from an EMBL/GenBank/DDBJ whole genome shotgun (WGS) entry which is preliminary data.</text>
</comment>
<evidence type="ECO:0000313" key="3">
    <source>
        <dbReference type="EMBL" id="PSJ58159.1"/>
    </source>
</evidence>
<evidence type="ECO:0000313" key="4">
    <source>
        <dbReference type="Proteomes" id="UP000240653"/>
    </source>
</evidence>
<dbReference type="Proteomes" id="UP000240653">
    <property type="component" value="Unassembled WGS sequence"/>
</dbReference>
<dbReference type="SUPFAM" id="SSF47598">
    <property type="entry name" value="Ribbon-helix-helix"/>
    <property type="match status" value="1"/>
</dbReference>
<organism evidence="3 4">
    <name type="scientific">Pseudaminobacter soli</name>
    <name type="common">ex Li et al. 2025</name>
    <dbReference type="NCBI Taxonomy" id="1295366"/>
    <lineage>
        <taxon>Bacteria</taxon>
        <taxon>Pseudomonadati</taxon>
        <taxon>Pseudomonadota</taxon>
        <taxon>Alphaproteobacteria</taxon>
        <taxon>Hyphomicrobiales</taxon>
        <taxon>Phyllobacteriaceae</taxon>
        <taxon>Pseudaminobacter</taxon>
    </lineage>
</organism>
<evidence type="ECO:0000256" key="1">
    <source>
        <dbReference type="ARBA" id="ARBA00008580"/>
    </source>
</evidence>
<dbReference type="PANTHER" id="PTHR36582">
    <property type="entry name" value="ANTITOXIN PARD"/>
    <property type="match status" value="1"/>
</dbReference>